<comment type="subcellular location">
    <subcellularLocation>
        <location evidence="1">Cell membrane</location>
        <topology evidence="1">Multi-pass membrane protein</topology>
    </subcellularLocation>
</comment>
<feature type="region of interest" description="Disordered" evidence="7">
    <location>
        <begin position="1"/>
        <end position="43"/>
    </location>
</feature>
<feature type="domain" description="Concentrative nucleoside transporter N-terminal" evidence="9">
    <location>
        <begin position="248"/>
        <end position="318"/>
    </location>
</feature>
<feature type="region of interest" description="Disordered" evidence="7">
    <location>
        <begin position="75"/>
        <end position="111"/>
    </location>
</feature>
<evidence type="ECO:0000256" key="5">
    <source>
        <dbReference type="ARBA" id="ARBA00022989"/>
    </source>
</evidence>
<evidence type="ECO:0000259" key="10">
    <source>
        <dbReference type="Pfam" id="PF07662"/>
    </source>
</evidence>
<feature type="transmembrane region" description="Helical" evidence="8">
    <location>
        <begin position="325"/>
        <end position="349"/>
    </location>
</feature>
<dbReference type="OrthoDB" id="6075923at2759"/>
<keyword evidence="13" id="KW-1185">Reference proteome</keyword>
<keyword evidence="6 8" id="KW-0472">Membrane</keyword>
<evidence type="ECO:0000313" key="12">
    <source>
        <dbReference type="EMBL" id="OAA61986.1"/>
    </source>
</evidence>
<evidence type="ECO:0000256" key="8">
    <source>
        <dbReference type="SAM" id="Phobius"/>
    </source>
</evidence>
<dbReference type="InterPro" id="IPR011657">
    <property type="entry name" value="CNT_C_dom"/>
</dbReference>
<feature type="transmembrane region" description="Helical" evidence="8">
    <location>
        <begin position="528"/>
        <end position="550"/>
    </location>
</feature>
<dbReference type="GO" id="GO:0005886">
    <property type="term" value="C:plasma membrane"/>
    <property type="evidence" value="ECO:0007669"/>
    <property type="project" value="UniProtKB-SubCell"/>
</dbReference>
<name>A0A167UWT4_9HYPO</name>
<keyword evidence="4 8" id="KW-0812">Transmembrane</keyword>
<proteinExistence type="inferred from homology"/>
<feature type="transmembrane region" description="Helical" evidence="8">
    <location>
        <begin position="135"/>
        <end position="155"/>
    </location>
</feature>
<evidence type="ECO:0000313" key="13">
    <source>
        <dbReference type="Proteomes" id="UP000076874"/>
    </source>
</evidence>
<dbReference type="STRING" id="1081102.A0A167UWT4"/>
<dbReference type="Proteomes" id="UP000076874">
    <property type="component" value="Unassembled WGS sequence"/>
</dbReference>
<dbReference type="InterPro" id="IPR002668">
    <property type="entry name" value="CNT_N_dom"/>
</dbReference>
<keyword evidence="3" id="KW-1003">Cell membrane</keyword>
<evidence type="ECO:0000256" key="4">
    <source>
        <dbReference type="ARBA" id="ARBA00022692"/>
    </source>
</evidence>
<keyword evidence="5 8" id="KW-1133">Transmembrane helix</keyword>
<feature type="transmembrane region" description="Helical" evidence="8">
    <location>
        <begin position="161"/>
        <end position="186"/>
    </location>
</feature>
<dbReference type="Pfam" id="PF07670">
    <property type="entry name" value="Gate"/>
    <property type="match status" value="1"/>
</dbReference>
<protein>
    <submittedName>
        <fullName evidence="12">Concentrative nucleoside transporter</fullName>
    </submittedName>
</protein>
<comment type="similarity">
    <text evidence="2">Belongs to the concentrative nucleoside transporter (CNT) (TC 2.A.41) family.</text>
</comment>
<evidence type="ECO:0000256" key="7">
    <source>
        <dbReference type="SAM" id="MobiDB-lite"/>
    </source>
</evidence>
<feature type="transmembrane region" description="Helical" evidence="8">
    <location>
        <begin position="361"/>
        <end position="384"/>
    </location>
</feature>
<evidence type="ECO:0000256" key="2">
    <source>
        <dbReference type="ARBA" id="ARBA00009033"/>
    </source>
</evidence>
<dbReference type="InterPro" id="IPR008276">
    <property type="entry name" value="C_nuclsd_transpt"/>
</dbReference>
<evidence type="ECO:0000256" key="6">
    <source>
        <dbReference type="ARBA" id="ARBA00023136"/>
    </source>
</evidence>
<evidence type="ECO:0000259" key="11">
    <source>
        <dbReference type="Pfam" id="PF07670"/>
    </source>
</evidence>
<feature type="transmembrane region" description="Helical" evidence="8">
    <location>
        <begin position="627"/>
        <end position="647"/>
    </location>
</feature>
<feature type="transmembrane region" description="Helical" evidence="8">
    <location>
        <begin position="562"/>
        <end position="581"/>
    </location>
</feature>
<feature type="transmembrane region" description="Helical" evidence="8">
    <location>
        <begin position="659"/>
        <end position="685"/>
    </location>
</feature>
<feature type="transmembrane region" description="Helical" evidence="8">
    <location>
        <begin position="241"/>
        <end position="259"/>
    </location>
</feature>
<gene>
    <name evidence="12" type="ORF">SPI_04845</name>
</gene>
<evidence type="ECO:0000256" key="1">
    <source>
        <dbReference type="ARBA" id="ARBA00004651"/>
    </source>
</evidence>
<feature type="domain" description="Concentrative nucleoside transporter C-terminal" evidence="10">
    <location>
        <begin position="433"/>
        <end position="682"/>
    </location>
</feature>
<dbReference type="EMBL" id="AZHD01000007">
    <property type="protein sequence ID" value="OAA61986.1"/>
    <property type="molecule type" value="Genomic_DNA"/>
</dbReference>
<feature type="transmembrane region" description="Helical" evidence="8">
    <location>
        <begin position="271"/>
        <end position="287"/>
    </location>
</feature>
<dbReference type="InterPro" id="IPR011642">
    <property type="entry name" value="Gate_dom"/>
</dbReference>
<comment type="caution">
    <text evidence="12">The sequence shown here is derived from an EMBL/GenBank/DDBJ whole genome shotgun (WGS) entry which is preliminary data.</text>
</comment>
<feature type="transmembrane region" description="Helical" evidence="8">
    <location>
        <begin position="431"/>
        <end position="448"/>
    </location>
</feature>
<feature type="compositionally biased region" description="Polar residues" evidence="7">
    <location>
        <begin position="31"/>
        <end position="43"/>
    </location>
</feature>
<dbReference type="PANTHER" id="PTHR10590:SF4">
    <property type="entry name" value="SOLUTE CARRIER FAMILY 28 MEMBER 3"/>
    <property type="match status" value="1"/>
</dbReference>
<organism evidence="12 13">
    <name type="scientific">Niveomyces insectorum RCEF 264</name>
    <dbReference type="NCBI Taxonomy" id="1081102"/>
    <lineage>
        <taxon>Eukaryota</taxon>
        <taxon>Fungi</taxon>
        <taxon>Dikarya</taxon>
        <taxon>Ascomycota</taxon>
        <taxon>Pezizomycotina</taxon>
        <taxon>Sordariomycetes</taxon>
        <taxon>Hypocreomycetidae</taxon>
        <taxon>Hypocreales</taxon>
        <taxon>Cordycipitaceae</taxon>
        <taxon>Niveomyces</taxon>
    </lineage>
</organism>
<evidence type="ECO:0000256" key="3">
    <source>
        <dbReference type="ARBA" id="ARBA00022475"/>
    </source>
</evidence>
<dbReference type="Pfam" id="PF07662">
    <property type="entry name" value="Nucleos_tra2_C"/>
    <property type="match status" value="1"/>
</dbReference>
<dbReference type="AlphaFoldDB" id="A0A167UWT4"/>
<dbReference type="PANTHER" id="PTHR10590">
    <property type="entry name" value="SODIUM/NUCLEOSIDE COTRANSPORTER"/>
    <property type="match status" value="1"/>
</dbReference>
<feature type="transmembrane region" description="Helical" evidence="8">
    <location>
        <begin position="217"/>
        <end position="235"/>
    </location>
</feature>
<dbReference type="GO" id="GO:0015293">
    <property type="term" value="F:symporter activity"/>
    <property type="evidence" value="ECO:0007669"/>
    <property type="project" value="TreeGrafter"/>
</dbReference>
<dbReference type="GO" id="GO:0005337">
    <property type="term" value="F:nucleoside transmembrane transporter activity"/>
    <property type="evidence" value="ECO:0007669"/>
    <property type="project" value="InterPro"/>
</dbReference>
<reference evidence="12 13" key="1">
    <citation type="journal article" date="2016" name="Genome Biol. Evol.">
        <title>Divergent and convergent evolution of fungal pathogenicity.</title>
        <authorList>
            <person name="Shang Y."/>
            <person name="Xiao G."/>
            <person name="Zheng P."/>
            <person name="Cen K."/>
            <person name="Zhan S."/>
            <person name="Wang C."/>
        </authorList>
    </citation>
    <scope>NUCLEOTIDE SEQUENCE [LARGE SCALE GENOMIC DNA]</scope>
    <source>
        <strain evidence="12 13">RCEF 264</strain>
    </source>
</reference>
<evidence type="ECO:0000259" key="9">
    <source>
        <dbReference type="Pfam" id="PF01773"/>
    </source>
</evidence>
<sequence>MSGQNVQAEPLFVSESHQSVTGPSPGAGPASSKTLRLARSSSAGWHVEAVGADAGMDREADNHNDNGIAAQATATQLPSHDGATGETKAVDVENTPLPADVKDGNNRGSTDPTWSWPRQFCTAPLRRHRRLLRRLAHATVAAVLTAWWITGLILHRGDLGWVVPFLVWFAVCLRLLTLHVPVATTINDTLVRPTRQRTAPAMASVQTWLGRYQHVPLILFTVTVVLAGTFSSPAVAGNTQANRAVSLFGLLLFLGGFYATSRDPQHINTRAVVGGTLAQFLLGVFVLKTKVGYDIFNFVGDMAKQLLGYAGDGTAFLTDRSVLSAGWFLVSVVPAIIFFVAFVQLLSYWGWIQWLVGRCATVFAALLGISGAEAVVAAASPFLGQGESAVLVRAYMPYLTQAEIHQIMTSGFASIAGSVMSAYMQMGISPLALVSSCVMSIPASIALSKLRYPETEEPITRSRDTLYDAGDAARNLEEGQPLPLPLSQVQVQAQAQAQVVDTTEEEESRRPYNALHAVGKGSWLGLKIAGMVVASVLCIMGLLGLVNGLLGWWGSYIQVPQLSLELILGYLLYPVAFLLGVDFRHGDDLRKVAQLIGIKIVANEFVAYGDLTSDPQYGTLAPRSRLIAMYALCGFGNASAVGIQIGALSQLAPGRSGDVARLALSALITGIVATLTSASIAGMLMSNEVLLTIV</sequence>
<dbReference type="Pfam" id="PF01773">
    <property type="entry name" value="Nucleos_tra2_N"/>
    <property type="match status" value="1"/>
</dbReference>
<feature type="domain" description="Nucleoside transporter/FeoB GTPase Gate" evidence="11">
    <location>
        <begin position="330"/>
        <end position="427"/>
    </location>
</feature>
<accession>A0A167UWT4</accession>